<proteinExistence type="inferred from homology"/>
<gene>
    <name evidence="7" type="ORF">ISP15_17635</name>
</gene>
<dbReference type="InterPro" id="IPR014795">
    <property type="entry name" value="TacA_1-like"/>
</dbReference>
<keyword evidence="2" id="KW-1277">Toxin-antitoxin system</keyword>
<keyword evidence="5" id="KW-0804">Transcription</keyword>
<evidence type="ECO:0000256" key="2">
    <source>
        <dbReference type="ARBA" id="ARBA00022649"/>
    </source>
</evidence>
<keyword evidence="3" id="KW-0805">Transcription regulation</keyword>
<evidence type="ECO:0000313" key="7">
    <source>
        <dbReference type="EMBL" id="MFK2902161.1"/>
    </source>
</evidence>
<dbReference type="Gene3D" id="1.20.5.780">
    <property type="entry name" value="Single helix bin"/>
    <property type="match status" value="1"/>
</dbReference>
<dbReference type="EMBL" id="JADIKJ010000025">
    <property type="protein sequence ID" value="MFK2902161.1"/>
    <property type="molecule type" value="Genomic_DNA"/>
</dbReference>
<comment type="caution">
    <text evidence="7">The sequence shown here is derived from an EMBL/GenBank/DDBJ whole genome shotgun (WGS) entry which is preliminary data.</text>
</comment>
<keyword evidence="4" id="KW-0238">DNA-binding</keyword>
<evidence type="ECO:0000256" key="1">
    <source>
        <dbReference type="ARBA" id="ARBA00022491"/>
    </source>
</evidence>
<dbReference type="PANTHER" id="PTHR35401">
    <property type="entry name" value="COPG FAMILY HELIX-TURN-HELIX PROTEIN-RELATED-RELATED"/>
    <property type="match status" value="1"/>
</dbReference>
<comment type="similarity">
    <text evidence="6">Belongs to the TacA antitoxin family.</text>
</comment>
<evidence type="ECO:0000313" key="8">
    <source>
        <dbReference type="Proteomes" id="UP001620461"/>
    </source>
</evidence>
<keyword evidence="8" id="KW-1185">Reference proteome</keyword>
<evidence type="ECO:0000256" key="5">
    <source>
        <dbReference type="ARBA" id="ARBA00023163"/>
    </source>
</evidence>
<dbReference type="Pfam" id="PF08681">
    <property type="entry name" value="TacA1"/>
    <property type="match status" value="1"/>
</dbReference>
<dbReference type="InterPro" id="IPR010985">
    <property type="entry name" value="Ribbon_hlx_hlx"/>
</dbReference>
<evidence type="ECO:0000256" key="3">
    <source>
        <dbReference type="ARBA" id="ARBA00023015"/>
    </source>
</evidence>
<dbReference type="Proteomes" id="UP001620461">
    <property type="component" value="Unassembled WGS sequence"/>
</dbReference>
<accession>A0ABW8JM23</accession>
<dbReference type="RefSeq" id="WP_404549243.1">
    <property type="nucleotide sequence ID" value="NZ_JADIKJ010000025.1"/>
</dbReference>
<protein>
    <submittedName>
        <fullName evidence="7">DUF1778 domain-containing protein</fullName>
    </submittedName>
</protein>
<reference evidence="7 8" key="1">
    <citation type="submission" date="2020-10" db="EMBL/GenBank/DDBJ databases">
        <title>Phylogeny of dyella-like bacteria.</title>
        <authorList>
            <person name="Fu J."/>
        </authorList>
    </citation>
    <scope>NUCLEOTIDE SEQUENCE [LARGE SCALE GENOMIC DNA]</scope>
    <source>
        <strain evidence="7 8">JP1</strain>
    </source>
</reference>
<organism evidence="7 8">
    <name type="scientific">Dyella jejuensis</name>
    <dbReference type="NCBI Taxonomy" id="1432009"/>
    <lineage>
        <taxon>Bacteria</taxon>
        <taxon>Pseudomonadati</taxon>
        <taxon>Pseudomonadota</taxon>
        <taxon>Gammaproteobacteria</taxon>
        <taxon>Lysobacterales</taxon>
        <taxon>Rhodanobacteraceae</taxon>
        <taxon>Dyella</taxon>
    </lineage>
</organism>
<sequence>MTNTARQTIINLRALAPQRSLIDQAAQVAGKSRTDFMLEAACEKARQVLLDQTVFALDAARFKRFQALLDAPVEQGAALRKLLRRQAPWEA</sequence>
<name>A0ABW8JM23_9GAMM</name>
<evidence type="ECO:0000256" key="4">
    <source>
        <dbReference type="ARBA" id="ARBA00023125"/>
    </source>
</evidence>
<evidence type="ECO:0000256" key="6">
    <source>
        <dbReference type="ARBA" id="ARBA00049988"/>
    </source>
</evidence>
<keyword evidence="1" id="KW-0678">Repressor</keyword>
<dbReference type="SUPFAM" id="SSF47598">
    <property type="entry name" value="Ribbon-helix-helix"/>
    <property type="match status" value="1"/>
</dbReference>
<dbReference type="PANTHER" id="PTHR35401:SF1">
    <property type="entry name" value="CYTOPLASMIC PROTEIN"/>
    <property type="match status" value="1"/>
</dbReference>